<dbReference type="NCBIfam" id="TIGR00247">
    <property type="entry name" value="endolytic transglycosylase MltG"/>
    <property type="match status" value="1"/>
</dbReference>
<feature type="site" description="Important for catalytic activity" evidence="7">
    <location>
        <position position="207"/>
    </location>
</feature>
<sequence>MTNIKTAGIKMRQIFFIISEMIFIFFLSFLVYLSCPVSVSEVIFVPQGSTLGIISYLSEKNTDANKIDAVILRVMGHVQAGWIDLGAAKLSKLDFLYKLTTAKAALTQITLIPGETTAVFLQEVAKKLNLSEAKLNEFYSKFAPLEDGFLVPETYKVPLGINEEQLAAHLVNLSKKSHEKTATELLGNYDEKRWSEYLVTASVVQKEAANEDEMPLVASVIQNRLKKGMKLQMDGTLNYGLHSHETVTAERIRSDKSKFNTYLNEGLPPSPVCTVGLAAIRAAIRPAQSEFLYFVRDKKTGKHKFSATYEEHVGAINSQK</sequence>
<keyword evidence="3 7" id="KW-1133">Transmembrane helix</keyword>
<dbReference type="GO" id="GO:0008932">
    <property type="term" value="F:lytic endotransglycosylase activity"/>
    <property type="evidence" value="ECO:0007669"/>
    <property type="project" value="UniProtKB-UniRule"/>
</dbReference>
<dbReference type="GO" id="GO:0009252">
    <property type="term" value="P:peptidoglycan biosynthetic process"/>
    <property type="evidence" value="ECO:0007669"/>
    <property type="project" value="UniProtKB-UniRule"/>
</dbReference>
<dbReference type="PANTHER" id="PTHR30518:SF2">
    <property type="entry name" value="ENDOLYTIC MUREIN TRANSGLYCOSYLASE"/>
    <property type="match status" value="1"/>
</dbReference>
<keyword evidence="1 7" id="KW-1003">Cell membrane</keyword>
<name>A0A6G5QME5_CAMRE</name>
<dbReference type="Proteomes" id="UP000502377">
    <property type="component" value="Chromosome"/>
</dbReference>
<evidence type="ECO:0000313" key="8">
    <source>
        <dbReference type="EMBL" id="QCD46878.1"/>
    </source>
</evidence>
<evidence type="ECO:0000256" key="7">
    <source>
        <dbReference type="HAMAP-Rule" id="MF_02065"/>
    </source>
</evidence>
<evidence type="ECO:0000256" key="3">
    <source>
        <dbReference type="ARBA" id="ARBA00022989"/>
    </source>
</evidence>
<dbReference type="InterPro" id="IPR003770">
    <property type="entry name" value="MLTG-like"/>
</dbReference>
<keyword evidence="6 7" id="KW-0961">Cell wall biogenesis/degradation</keyword>
<dbReference type="GO" id="GO:0071555">
    <property type="term" value="P:cell wall organization"/>
    <property type="evidence" value="ECO:0007669"/>
    <property type="project" value="UniProtKB-KW"/>
</dbReference>
<comment type="subcellular location">
    <subcellularLocation>
        <location evidence="7">Cell membrane</location>
        <topology evidence="7">Single-pass membrane protein</topology>
    </subcellularLocation>
</comment>
<gene>
    <name evidence="7" type="primary">mltG</name>
    <name evidence="8" type="ORF">CRECT_1219</name>
</gene>
<reference evidence="8 9" key="1">
    <citation type="submission" date="2016-07" db="EMBL/GenBank/DDBJ databases">
        <title>Comparative genomics of the Campylobacter concisus group.</title>
        <authorList>
            <person name="Miller W.G."/>
            <person name="Yee E."/>
            <person name="Chapman M.H."/>
            <person name="Huynh S."/>
            <person name="Bono J.L."/>
            <person name="On S.L.W."/>
            <person name="StLeger J."/>
            <person name="Foster G."/>
            <person name="Parker C.T."/>
        </authorList>
    </citation>
    <scope>NUCLEOTIDE SEQUENCE [LARGE SCALE GENOMIC DNA]</scope>
    <source>
        <strain evidence="8 9">ATCC 33238</strain>
    </source>
</reference>
<dbReference type="AlphaFoldDB" id="A0A6G5QME5"/>
<feature type="transmembrane region" description="Helical" evidence="7">
    <location>
        <begin position="14"/>
        <end position="33"/>
    </location>
</feature>
<dbReference type="PANTHER" id="PTHR30518">
    <property type="entry name" value="ENDOLYTIC MUREIN TRANSGLYCOSYLASE"/>
    <property type="match status" value="1"/>
</dbReference>
<evidence type="ECO:0000256" key="5">
    <source>
        <dbReference type="ARBA" id="ARBA00023239"/>
    </source>
</evidence>
<proteinExistence type="inferred from homology"/>
<evidence type="ECO:0000256" key="6">
    <source>
        <dbReference type="ARBA" id="ARBA00023316"/>
    </source>
</evidence>
<evidence type="ECO:0000256" key="1">
    <source>
        <dbReference type="ARBA" id="ARBA00022475"/>
    </source>
</evidence>
<dbReference type="GO" id="GO:0005886">
    <property type="term" value="C:plasma membrane"/>
    <property type="evidence" value="ECO:0007669"/>
    <property type="project" value="UniProtKB-SubCell"/>
</dbReference>
<protein>
    <recommendedName>
        <fullName evidence="7">Endolytic murein transglycosylase</fullName>
        <ecNumber evidence="7">4.2.2.29</ecNumber>
    </recommendedName>
    <alternativeName>
        <fullName evidence="7">Peptidoglycan lytic transglycosylase</fullName>
    </alternativeName>
    <alternativeName>
        <fullName evidence="7">Peptidoglycan polymerization terminase</fullName>
    </alternativeName>
</protein>
<keyword evidence="4 7" id="KW-0472">Membrane</keyword>
<comment type="catalytic activity">
    <reaction evidence="7">
        <text>a peptidoglycan chain = a peptidoglycan chain with N-acetyl-1,6-anhydromuramyl-[peptide] at the reducing end + a peptidoglycan chain with N-acetylglucosamine at the non-reducing end.</text>
        <dbReference type="EC" id="4.2.2.29"/>
    </reaction>
</comment>
<comment type="similarity">
    <text evidence="7">Belongs to the transglycosylase MltG family.</text>
</comment>
<keyword evidence="2 7" id="KW-0812">Transmembrane</keyword>
<evidence type="ECO:0000256" key="2">
    <source>
        <dbReference type="ARBA" id="ARBA00022692"/>
    </source>
</evidence>
<dbReference type="HAMAP" id="MF_02065">
    <property type="entry name" value="MltG"/>
    <property type="match status" value="1"/>
</dbReference>
<dbReference type="RefSeq" id="WP_227932225.1">
    <property type="nucleotide sequence ID" value="NZ_CP012543.1"/>
</dbReference>
<organism evidence="8 9">
    <name type="scientific">Campylobacter rectus</name>
    <name type="common">Wolinella recta</name>
    <dbReference type="NCBI Taxonomy" id="203"/>
    <lineage>
        <taxon>Bacteria</taxon>
        <taxon>Pseudomonadati</taxon>
        <taxon>Campylobacterota</taxon>
        <taxon>Epsilonproteobacteria</taxon>
        <taxon>Campylobacterales</taxon>
        <taxon>Campylobacteraceae</taxon>
        <taxon>Campylobacter</taxon>
    </lineage>
</organism>
<comment type="function">
    <text evidence="7">Functions as a peptidoglycan terminase that cleaves nascent peptidoglycan strands endolytically to terminate their elongation.</text>
</comment>
<dbReference type="Gene3D" id="3.30.160.60">
    <property type="entry name" value="Classic Zinc Finger"/>
    <property type="match status" value="1"/>
</dbReference>
<evidence type="ECO:0000313" key="9">
    <source>
        <dbReference type="Proteomes" id="UP000502377"/>
    </source>
</evidence>
<dbReference type="EMBL" id="CP012543">
    <property type="protein sequence ID" value="QCD46878.1"/>
    <property type="molecule type" value="Genomic_DNA"/>
</dbReference>
<evidence type="ECO:0000256" key="4">
    <source>
        <dbReference type="ARBA" id="ARBA00023136"/>
    </source>
</evidence>
<accession>A0A6G5QME5</accession>
<dbReference type="Pfam" id="PF02618">
    <property type="entry name" value="YceG"/>
    <property type="match status" value="1"/>
</dbReference>
<dbReference type="EC" id="4.2.2.29" evidence="7"/>
<keyword evidence="5 7" id="KW-0456">Lyase</keyword>
<dbReference type="KEGG" id="crx:CRECT_1219"/>